<gene>
    <name evidence="1" type="ORF">ACFQGD_25825</name>
</gene>
<protein>
    <submittedName>
        <fullName evidence="1">HEAT repeat domain-containing protein</fullName>
    </submittedName>
</protein>
<accession>A0ABW2C7S2</accession>
<dbReference type="Proteomes" id="UP001596337">
    <property type="component" value="Unassembled WGS sequence"/>
</dbReference>
<name>A0ABW2C7S2_9PSEU</name>
<evidence type="ECO:0000313" key="2">
    <source>
        <dbReference type="Proteomes" id="UP001596337"/>
    </source>
</evidence>
<proteinExistence type="predicted"/>
<keyword evidence="2" id="KW-1185">Reference proteome</keyword>
<reference evidence="2" key="1">
    <citation type="journal article" date="2019" name="Int. J. Syst. Evol. Microbiol.">
        <title>The Global Catalogue of Microorganisms (GCM) 10K type strain sequencing project: providing services to taxonomists for standard genome sequencing and annotation.</title>
        <authorList>
            <consortium name="The Broad Institute Genomics Platform"/>
            <consortium name="The Broad Institute Genome Sequencing Center for Infectious Disease"/>
            <person name="Wu L."/>
            <person name="Ma J."/>
        </authorList>
    </citation>
    <scope>NUCLEOTIDE SEQUENCE [LARGE SCALE GENOMIC DNA]</scope>
    <source>
        <strain evidence="2">KCTC 32255</strain>
    </source>
</reference>
<dbReference type="InterPro" id="IPR016024">
    <property type="entry name" value="ARM-type_fold"/>
</dbReference>
<dbReference type="SUPFAM" id="SSF48371">
    <property type="entry name" value="ARM repeat"/>
    <property type="match status" value="1"/>
</dbReference>
<evidence type="ECO:0000313" key="1">
    <source>
        <dbReference type="EMBL" id="MFC6870557.1"/>
    </source>
</evidence>
<dbReference type="InterPro" id="IPR011989">
    <property type="entry name" value="ARM-like"/>
</dbReference>
<organism evidence="1 2">
    <name type="scientific">Haloechinothrix salitolerans</name>
    <dbReference type="NCBI Taxonomy" id="926830"/>
    <lineage>
        <taxon>Bacteria</taxon>
        <taxon>Bacillati</taxon>
        <taxon>Actinomycetota</taxon>
        <taxon>Actinomycetes</taxon>
        <taxon>Pseudonocardiales</taxon>
        <taxon>Pseudonocardiaceae</taxon>
        <taxon>Haloechinothrix</taxon>
    </lineage>
</organism>
<comment type="caution">
    <text evidence="1">The sequence shown here is derived from an EMBL/GenBank/DDBJ whole genome shotgun (WGS) entry which is preliminary data.</text>
</comment>
<dbReference type="RefSeq" id="WP_345402364.1">
    <property type="nucleotide sequence ID" value="NZ_BAABLA010000110.1"/>
</dbReference>
<sequence length="559" mass="61901">MLTTIEADDLLQQLRVVATANHPRRRDWWRRRLSRLPARELVWLDGRARAATWTEGPLGPSQTWSAVDLEHPDGLAAAAASLHPDGWLRERAVAAMRRSSRRYVVAFLALRTVDHVPNVRDAALSAVLQRTTVAEGAVCLPVLHALSRRRFGLHALHAYSRALFDRNGLQAAHALLDSADVATRRAAYAAWLEEGQPAHQTIWKRIRREADQISRQLLCHAYIAAAPVDLVRERLLHGGSVDGRLLALRTLDDADFDETDLRRRLLDRSSRVRDAARVRAAAAGLPVAQTYLRTWREGPPAIEAAAVLDGLRETGQHLDPAALQPCLSSGSARIRLAALRLLHTDPEQCRLLLGLLHDSSPKVTRAAAHALHHVPSVRYADLADAASSPQPWTRQAAWTVRRALGSWERVHSNLELITSADSDLANAARVDILAWLDHGAARTWTEPTQQQRAVIAAAVQSDILDNDIRRRLAFHAGLPQPALRWVDASDALGTEIAVHGQPGDILLYPTNIVAKRWVAHEYGFLPTLVAAALERLGQIRDASERSHSDKPFELGWWSA</sequence>
<dbReference type="EMBL" id="JBHSXX010000001">
    <property type="protein sequence ID" value="MFC6870557.1"/>
    <property type="molecule type" value="Genomic_DNA"/>
</dbReference>
<dbReference type="Gene3D" id="1.25.10.10">
    <property type="entry name" value="Leucine-rich Repeat Variant"/>
    <property type="match status" value="1"/>
</dbReference>